<dbReference type="InterPro" id="IPR051533">
    <property type="entry name" value="WaaL-like"/>
</dbReference>
<dbReference type="EMBL" id="FRCF01000005">
    <property type="protein sequence ID" value="SHM08461.1"/>
    <property type="molecule type" value="Genomic_DNA"/>
</dbReference>
<feature type="transmembrane region" description="Helical" evidence="5">
    <location>
        <begin position="369"/>
        <end position="394"/>
    </location>
</feature>
<dbReference type="Proteomes" id="UP000184206">
    <property type="component" value="Unassembled WGS sequence"/>
</dbReference>
<evidence type="ECO:0000256" key="4">
    <source>
        <dbReference type="ARBA" id="ARBA00023136"/>
    </source>
</evidence>
<keyword evidence="2 5" id="KW-0812">Transmembrane</keyword>
<keyword evidence="8" id="KW-1185">Reference proteome</keyword>
<feature type="transmembrane region" description="Helical" evidence="5">
    <location>
        <begin position="34"/>
        <end position="56"/>
    </location>
</feature>
<keyword evidence="3 5" id="KW-1133">Transmembrane helix</keyword>
<dbReference type="OrthoDB" id="871774at2"/>
<comment type="subcellular location">
    <subcellularLocation>
        <location evidence="1">Membrane</location>
        <topology evidence="1">Multi-pass membrane protein</topology>
    </subcellularLocation>
</comment>
<dbReference type="STRING" id="1123231.SAMN02745189_01509"/>
<evidence type="ECO:0000259" key="6">
    <source>
        <dbReference type="Pfam" id="PF04932"/>
    </source>
</evidence>
<evidence type="ECO:0000313" key="8">
    <source>
        <dbReference type="Proteomes" id="UP000184206"/>
    </source>
</evidence>
<feature type="transmembrane region" description="Helical" evidence="5">
    <location>
        <begin position="122"/>
        <end position="143"/>
    </location>
</feature>
<feature type="transmembrane region" description="Helical" evidence="5">
    <location>
        <begin position="262"/>
        <end position="279"/>
    </location>
</feature>
<dbReference type="PANTHER" id="PTHR37422:SF13">
    <property type="entry name" value="LIPOPOLYSACCHARIDE BIOSYNTHESIS PROTEIN PA4999-RELATED"/>
    <property type="match status" value="1"/>
</dbReference>
<reference evidence="7 8" key="1">
    <citation type="submission" date="2016-11" db="EMBL/GenBank/DDBJ databases">
        <authorList>
            <person name="Jaros S."/>
            <person name="Januszkiewicz K."/>
            <person name="Wedrychowicz H."/>
        </authorList>
    </citation>
    <scope>NUCLEOTIDE SEQUENCE [LARGE SCALE GENOMIC DNA]</scope>
    <source>
        <strain evidence="7 8">DSM 16010</strain>
    </source>
</reference>
<evidence type="ECO:0000256" key="5">
    <source>
        <dbReference type="SAM" id="Phobius"/>
    </source>
</evidence>
<dbReference type="RefSeq" id="WP_072709934.1">
    <property type="nucleotide sequence ID" value="NZ_FRCF01000005.1"/>
</dbReference>
<dbReference type="GO" id="GO:0016874">
    <property type="term" value="F:ligase activity"/>
    <property type="evidence" value="ECO:0007669"/>
    <property type="project" value="UniProtKB-KW"/>
</dbReference>
<sequence>MFEKNFTTILILTLSLIFSLVVPNSQYLLMVLPLFLFIIKFNLKLGLFYSLLYLIISGNGRILLETFGIPFAQVILAIIYFIYILLFMKKALNKNNLIFVIILFLFFFIYLIFGGIKGDYQSVLNLTSYFLSILIFVIGLTLVINKSTFNGMIEVTIISIISMCLITFNQWLFLDIPVGEVNNFHRASGVFGNPNILAQNLLLLTPAVFKELKNYKFFSISVLLLTFTTIILTQSRGSLLIFLGIILLFVLLSKGFNIYTKILSFISVVILSIIIFVNFDENYFERFGIGSNSRIEALYVGMENFVDSFFGVGIGNTANNYLGLSSHNNFIHILSEVGVTGLILLILIMVYIIYAWIISFKKRRNFTFFFLPIIVGVSFFTHNLLTNYLIYFGFALSYFELKMGQDINETR</sequence>
<evidence type="ECO:0000256" key="1">
    <source>
        <dbReference type="ARBA" id="ARBA00004141"/>
    </source>
</evidence>
<proteinExistence type="predicted"/>
<feature type="transmembrane region" description="Helical" evidence="5">
    <location>
        <begin position="97"/>
        <end position="116"/>
    </location>
</feature>
<feature type="transmembrane region" description="Helical" evidence="5">
    <location>
        <begin position="239"/>
        <end position="256"/>
    </location>
</feature>
<name>A0A1M7FWN3_9BACL</name>
<feature type="transmembrane region" description="Helical" evidence="5">
    <location>
        <begin position="155"/>
        <end position="174"/>
    </location>
</feature>
<accession>A0A1M7FWN3</accession>
<dbReference type="Pfam" id="PF04932">
    <property type="entry name" value="Wzy_C"/>
    <property type="match status" value="1"/>
</dbReference>
<keyword evidence="4 5" id="KW-0472">Membrane</keyword>
<keyword evidence="7" id="KW-0436">Ligase</keyword>
<dbReference type="PANTHER" id="PTHR37422">
    <property type="entry name" value="TEICHURONIC ACID BIOSYNTHESIS PROTEIN TUAE"/>
    <property type="match status" value="1"/>
</dbReference>
<feature type="transmembrane region" description="Helical" evidence="5">
    <location>
        <begin position="6"/>
        <end position="22"/>
    </location>
</feature>
<evidence type="ECO:0000313" key="7">
    <source>
        <dbReference type="EMBL" id="SHM08461.1"/>
    </source>
</evidence>
<feature type="domain" description="O-antigen ligase-related" evidence="6">
    <location>
        <begin position="222"/>
        <end position="346"/>
    </location>
</feature>
<evidence type="ECO:0000256" key="3">
    <source>
        <dbReference type="ARBA" id="ARBA00022989"/>
    </source>
</evidence>
<gene>
    <name evidence="7" type="ORF">SAMN02745189_01509</name>
</gene>
<evidence type="ECO:0000256" key="2">
    <source>
        <dbReference type="ARBA" id="ARBA00022692"/>
    </source>
</evidence>
<dbReference type="AlphaFoldDB" id="A0A1M7FWN3"/>
<organism evidence="7 8">
    <name type="scientific">Lacicoccus alkaliphilus DSM 16010</name>
    <dbReference type="NCBI Taxonomy" id="1123231"/>
    <lineage>
        <taxon>Bacteria</taxon>
        <taxon>Bacillati</taxon>
        <taxon>Bacillota</taxon>
        <taxon>Bacilli</taxon>
        <taxon>Bacillales</taxon>
        <taxon>Salinicoccaceae</taxon>
        <taxon>Lacicoccus</taxon>
    </lineage>
</organism>
<protein>
    <submittedName>
        <fullName evidence="7">O-antigen ligase like membrane protein</fullName>
    </submittedName>
</protein>
<feature type="transmembrane region" description="Helical" evidence="5">
    <location>
        <begin position="330"/>
        <end position="357"/>
    </location>
</feature>
<dbReference type="InterPro" id="IPR007016">
    <property type="entry name" value="O-antigen_ligase-rel_domated"/>
</dbReference>
<dbReference type="GO" id="GO:0016020">
    <property type="term" value="C:membrane"/>
    <property type="evidence" value="ECO:0007669"/>
    <property type="project" value="UniProtKB-SubCell"/>
</dbReference>
<feature type="transmembrane region" description="Helical" evidence="5">
    <location>
        <begin position="62"/>
        <end position="85"/>
    </location>
</feature>